<dbReference type="PANTHER" id="PTHR22572">
    <property type="entry name" value="SUGAR-1-PHOSPHATE GUANYL TRANSFERASE"/>
    <property type="match status" value="1"/>
</dbReference>
<dbReference type="Proteomes" id="UP000744769">
    <property type="component" value="Unassembled WGS sequence"/>
</dbReference>
<protein>
    <submittedName>
        <fullName evidence="2">NDP-sugar synthase</fullName>
    </submittedName>
</protein>
<sequence length="312" mass="31438">MNMPVAVVLAGGLGSRLRPLTEVLPKPALPVAGTPLLGLQLAWLAGHGVHEAVIASGYAGDALAAAVGDGSAYGVRVSFVREPAPLGTGGALARALRTLPTPPERVIVTNGDQLTGHDLGAQVVASERSGASVCVHARNVLDARPFGLLTLEGEQVVAFREKPPAPVPGLVNAGTYVVRPSALTDVPDDREVSLEREVFPALLARGDLVTAYAEDAYCLDVGTPVALRQATADRIAAGAPAVDPSARVARSAVVGGGSWVGPEAVVEADVRLTGTVVLPGARVGAGCALVDCVVQFGAAIAAGTRASGAVLT</sequence>
<name>A0A967EGE2_9MICO</name>
<dbReference type="AlphaFoldDB" id="A0A967EGE2"/>
<dbReference type="EMBL" id="JAAOIV010000002">
    <property type="protein sequence ID" value="NHN54963.1"/>
    <property type="molecule type" value="Genomic_DNA"/>
</dbReference>
<proteinExistence type="predicted"/>
<reference evidence="2" key="1">
    <citation type="submission" date="2020-03" db="EMBL/GenBank/DDBJ databases">
        <title>Draft sequencing of Calidifontibacter sp. DB0510.</title>
        <authorList>
            <person name="Kim D.-U."/>
        </authorList>
    </citation>
    <scope>NUCLEOTIDE SEQUENCE</scope>
    <source>
        <strain evidence="2">DB0510</strain>
    </source>
</reference>
<dbReference type="GO" id="GO:0016740">
    <property type="term" value="F:transferase activity"/>
    <property type="evidence" value="ECO:0007669"/>
    <property type="project" value="InterPro"/>
</dbReference>
<dbReference type="RefSeq" id="WP_166193555.1">
    <property type="nucleotide sequence ID" value="NZ_JAAOIV010000002.1"/>
</dbReference>
<gene>
    <name evidence="2" type="ORF">G9U51_04075</name>
</gene>
<evidence type="ECO:0000313" key="2">
    <source>
        <dbReference type="EMBL" id="NHN54963.1"/>
    </source>
</evidence>
<dbReference type="InterPro" id="IPR050486">
    <property type="entry name" value="Mannose-1P_guanyltransferase"/>
</dbReference>
<comment type="caution">
    <text evidence="2">The sequence shown here is derived from an EMBL/GenBank/DDBJ whole genome shotgun (WGS) entry which is preliminary data.</text>
</comment>
<keyword evidence="3" id="KW-1185">Reference proteome</keyword>
<feature type="domain" description="Nucleotidyl transferase" evidence="1">
    <location>
        <begin position="6"/>
        <end position="233"/>
    </location>
</feature>
<dbReference type="Gene3D" id="3.90.550.10">
    <property type="entry name" value="Spore Coat Polysaccharide Biosynthesis Protein SpsA, Chain A"/>
    <property type="match status" value="1"/>
</dbReference>
<dbReference type="PROSITE" id="PS00101">
    <property type="entry name" value="HEXAPEP_TRANSFERASES"/>
    <property type="match status" value="1"/>
</dbReference>
<dbReference type="SUPFAM" id="SSF53448">
    <property type="entry name" value="Nucleotide-diphospho-sugar transferases"/>
    <property type="match status" value="1"/>
</dbReference>
<dbReference type="InterPro" id="IPR029044">
    <property type="entry name" value="Nucleotide-diphossugar_trans"/>
</dbReference>
<dbReference type="InterPro" id="IPR005835">
    <property type="entry name" value="NTP_transferase_dom"/>
</dbReference>
<dbReference type="InterPro" id="IPR018357">
    <property type="entry name" value="Hexapep_transf_CS"/>
</dbReference>
<accession>A0A967EGE2</accession>
<dbReference type="Pfam" id="PF00483">
    <property type="entry name" value="NTP_transferase"/>
    <property type="match status" value="1"/>
</dbReference>
<evidence type="ECO:0000313" key="3">
    <source>
        <dbReference type="Proteomes" id="UP000744769"/>
    </source>
</evidence>
<evidence type="ECO:0000259" key="1">
    <source>
        <dbReference type="Pfam" id="PF00483"/>
    </source>
</evidence>
<organism evidence="2 3">
    <name type="scientific">Metallococcus carri</name>
    <dbReference type="NCBI Taxonomy" id="1656884"/>
    <lineage>
        <taxon>Bacteria</taxon>
        <taxon>Bacillati</taxon>
        <taxon>Actinomycetota</taxon>
        <taxon>Actinomycetes</taxon>
        <taxon>Micrococcales</taxon>
        <taxon>Dermacoccaceae</taxon>
        <taxon>Metallococcus</taxon>
    </lineage>
</organism>
<dbReference type="Gene3D" id="2.160.10.10">
    <property type="entry name" value="Hexapeptide repeat proteins"/>
    <property type="match status" value="1"/>
</dbReference>